<protein>
    <submittedName>
        <fullName evidence="5">Polar amino acid transport system substrate-binding protein</fullName>
    </submittedName>
</protein>
<dbReference type="AlphaFoldDB" id="A0A1G9X8A0"/>
<organism evidence="5 6">
    <name type="scientific">Megasphaera paucivorans</name>
    <dbReference type="NCBI Taxonomy" id="349095"/>
    <lineage>
        <taxon>Bacteria</taxon>
        <taxon>Bacillati</taxon>
        <taxon>Bacillota</taxon>
        <taxon>Negativicutes</taxon>
        <taxon>Veillonellales</taxon>
        <taxon>Veillonellaceae</taxon>
        <taxon>Megasphaera</taxon>
    </lineage>
</organism>
<evidence type="ECO:0000256" key="1">
    <source>
        <dbReference type="ARBA" id="ARBA00022729"/>
    </source>
</evidence>
<feature type="signal peptide" evidence="2">
    <location>
        <begin position="1"/>
        <end position="20"/>
    </location>
</feature>
<feature type="domain" description="Ionotropic glutamate receptor C-terminal" evidence="4">
    <location>
        <begin position="36"/>
        <end position="255"/>
    </location>
</feature>
<dbReference type="GO" id="GO:0015276">
    <property type="term" value="F:ligand-gated monoatomic ion channel activity"/>
    <property type="evidence" value="ECO:0007669"/>
    <property type="project" value="InterPro"/>
</dbReference>
<dbReference type="Gene3D" id="3.40.190.10">
    <property type="entry name" value="Periplasmic binding protein-like II"/>
    <property type="match status" value="2"/>
</dbReference>
<proteinExistence type="predicted"/>
<dbReference type="SUPFAM" id="SSF53850">
    <property type="entry name" value="Periplasmic binding protein-like II"/>
    <property type="match status" value="1"/>
</dbReference>
<name>A0A1G9X8A0_9FIRM</name>
<dbReference type="PANTHER" id="PTHR35936:SF38">
    <property type="entry name" value="GLUTAMINE-BINDING PERIPLASMIC PROTEIN"/>
    <property type="match status" value="1"/>
</dbReference>
<keyword evidence="6" id="KW-1185">Reference proteome</keyword>
<dbReference type="EMBL" id="FNHQ01000017">
    <property type="protein sequence ID" value="SDM92877.1"/>
    <property type="molecule type" value="Genomic_DNA"/>
</dbReference>
<dbReference type="CDD" id="cd13624">
    <property type="entry name" value="PBP2_Arg_Lys_His"/>
    <property type="match status" value="1"/>
</dbReference>
<feature type="chain" id="PRO_5039405082" evidence="2">
    <location>
        <begin position="21"/>
        <end position="269"/>
    </location>
</feature>
<dbReference type="OrthoDB" id="9811552at2"/>
<evidence type="ECO:0000313" key="5">
    <source>
        <dbReference type="EMBL" id="SDM92877.1"/>
    </source>
</evidence>
<evidence type="ECO:0000259" key="3">
    <source>
        <dbReference type="SMART" id="SM00062"/>
    </source>
</evidence>
<evidence type="ECO:0000313" key="6">
    <source>
        <dbReference type="Proteomes" id="UP000199309"/>
    </source>
</evidence>
<reference evidence="5 6" key="1">
    <citation type="submission" date="2016-10" db="EMBL/GenBank/DDBJ databases">
        <authorList>
            <person name="de Groot N.N."/>
        </authorList>
    </citation>
    <scope>NUCLEOTIDE SEQUENCE [LARGE SCALE GENOMIC DNA]</scope>
    <source>
        <strain evidence="5 6">DSM 16981</strain>
    </source>
</reference>
<dbReference type="Proteomes" id="UP000199309">
    <property type="component" value="Unassembled WGS sequence"/>
</dbReference>
<dbReference type="PANTHER" id="PTHR35936">
    <property type="entry name" value="MEMBRANE-BOUND LYTIC MUREIN TRANSGLYCOSYLASE F"/>
    <property type="match status" value="1"/>
</dbReference>
<sequence>MKLKKLMTILLTTVITTAVLTGCGQQENAKDAQKKPLKVATNATFVPFEFKGDGDSDYKGYEVDMIRAVGRVMGRDIEFNNIPFSGIIPIIQSGDMDVAASGMTITKERAGKVLFAAPFYESKLVILTNKNSGIKSVEDLKNHSVAVQMGTTAADYAQNLGLKTKQFDHNAEALMELKIGGSDAVIADKPVADYYVATEGKGEDVVIPIPDSKKEYLAFAMNAKNKDLQKEINAAIAKLKETGEFQQIYKKWFNVDPGDLPKTAEETLQ</sequence>
<evidence type="ECO:0000259" key="4">
    <source>
        <dbReference type="SMART" id="SM00079"/>
    </source>
</evidence>
<gene>
    <name evidence="5" type="ORF">SAMN05660299_01769</name>
</gene>
<dbReference type="RefSeq" id="WP_091650751.1">
    <property type="nucleotide sequence ID" value="NZ_FNHQ01000017.1"/>
</dbReference>
<evidence type="ECO:0000256" key="2">
    <source>
        <dbReference type="SAM" id="SignalP"/>
    </source>
</evidence>
<dbReference type="SMART" id="SM00079">
    <property type="entry name" value="PBPe"/>
    <property type="match status" value="1"/>
</dbReference>
<dbReference type="STRING" id="349095.SAMN05660299_01769"/>
<feature type="domain" description="Solute-binding protein family 3/N-terminal" evidence="3">
    <location>
        <begin position="36"/>
        <end position="256"/>
    </location>
</feature>
<accession>A0A1G9X8A0</accession>
<dbReference type="InterPro" id="IPR001320">
    <property type="entry name" value="Iontro_rcpt_C"/>
</dbReference>
<dbReference type="InterPro" id="IPR001638">
    <property type="entry name" value="Solute-binding_3/MltF_N"/>
</dbReference>
<dbReference type="GO" id="GO:0016020">
    <property type="term" value="C:membrane"/>
    <property type="evidence" value="ECO:0007669"/>
    <property type="project" value="InterPro"/>
</dbReference>
<keyword evidence="1 2" id="KW-0732">Signal</keyword>
<dbReference type="PROSITE" id="PS51257">
    <property type="entry name" value="PROKAR_LIPOPROTEIN"/>
    <property type="match status" value="1"/>
</dbReference>
<dbReference type="SMART" id="SM00062">
    <property type="entry name" value="PBPb"/>
    <property type="match status" value="1"/>
</dbReference>
<dbReference type="Pfam" id="PF00497">
    <property type="entry name" value="SBP_bac_3"/>
    <property type="match status" value="1"/>
</dbReference>